<name>A0A4V0YQJ1_9BACT</name>
<dbReference type="RefSeq" id="WP_129349785.1">
    <property type="nucleotide sequence ID" value="NZ_CP026538.1"/>
</dbReference>
<evidence type="ECO:0000313" key="2">
    <source>
        <dbReference type="Proteomes" id="UP000293296"/>
    </source>
</evidence>
<proteinExistence type="predicted"/>
<dbReference type="KEGG" id="dcb:C3Y92_04180"/>
<dbReference type="EMBL" id="CP026538">
    <property type="protein sequence ID" value="QAZ66482.1"/>
    <property type="molecule type" value="Genomic_DNA"/>
</dbReference>
<organism evidence="1 2">
    <name type="scientific">Solidesulfovibrio carbinolicus</name>
    <dbReference type="NCBI Taxonomy" id="296842"/>
    <lineage>
        <taxon>Bacteria</taxon>
        <taxon>Pseudomonadati</taxon>
        <taxon>Thermodesulfobacteriota</taxon>
        <taxon>Desulfovibrionia</taxon>
        <taxon>Desulfovibrionales</taxon>
        <taxon>Desulfovibrionaceae</taxon>
        <taxon>Solidesulfovibrio</taxon>
    </lineage>
</organism>
<keyword evidence="2" id="KW-1185">Reference proteome</keyword>
<evidence type="ECO:0000313" key="1">
    <source>
        <dbReference type="EMBL" id="QAZ66482.1"/>
    </source>
</evidence>
<dbReference type="OrthoDB" id="5456643at2"/>
<protein>
    <submittedName>
        <fullName evidence="1">Uncharacterized protein</fullName>
    </submittedName>
</protein>
<dbReference type="AlphaFoldDB" id="A0A4V0YQJ1"/>
<dbReference type="Proteomes" id="UP000293296">
    <property type="component" value="Chromosome"/>
</dbReference>
<sequence length="237" mass="23866">MATSAATNDVVNWAYQYSLASAKLSSAQANASSSATRSKDIAEAQASFNATMKSLVPEEVQSSVQFQYFDAYTNYNTALAGATTETERQEALEGLYSELSGLTLPTATSTTLDSLASDTLAAQKTNISNAAANIKSMLASAAKMASNASAAWMSAITSGANALNAQAASLTDSMKTLMASLGLDTSGVTAPTVSTTPTSAFAAGSATAAANGTPGSILNSALIGYLVASQATTTDSS</sequence>
<reference evidence="1 2" key="1">
    <citation type="submission" date="2018-02" db="EMBL/GenBank/DDBJ databases">
        <title>Genome sequence of Desulfovibrio carbinolicus DSM 3852.</title>
        <authorList>
            <person name="Wilbanks E."/>
            <person name="Skennerton C.T."/>
            <person name="Orphan V.J."/>
        </authorList>
    </citation>
    <scope>NUCLEOTIDE SEQUENCE [LARGE SCALE GENOMIC DNA]</scope>
    <source>
        <strain evidence="1 2">DSM 3852</strain>
    </source>
</reference>
<gene>
    <name evidence="1" type="ORF">C3Y92_04180</name>
</gene>
<accession>A0A4V0YQJ1</accession>